<reference evidence="2 3" key="1">
    <citation type="submission" date="2019-10" db="EMBL/GenBank/DDBJ databases">
        <title>Assembly and Annotation for the nematode Trichostrongylus colubriformis.</title>
        <authorList>
            <person name="Martin J."/>
        </authorList>
    </citation>
    <scope>NUCLEOTIDE SEQUENCE [LARGE SCALE GENOMIC DNA]</scope>
    <source>
        <strain evidence="2">G859</strain>
        <tissue evidence="2">Whole worm</tissue>
    </source>
</reference>
<dbReference type="EMBL" id="WIXE01016447">
    <property type="protein sequence ID" value="KAK5972651.1"/>
    <property type="molecule type" value="Genomic_DNA"/>
</dbReference>
<comment type="caution">
    <text evidence="2">The sequence shown here is derived from an EMBL/GenBank/DDBJ whole genome shotgun (WGS) entry which is preliminary data.</text>
</comment>
<dbReference type="AlphaFoldDB" id="A0AAN8F3E3"/>
<accession>A0AAN8F3E3</accession>
<evidence type="ECO:0000313" key="3">
    <source>
        <dbReference type="Proteomes" id="UP001331761"/>
    </source>
</evidence>
<feature type="non-terminal residue" evidence="2">
    <location>
        <position position="1"/>
    </location>
</feature>
<proteinExistence type="predicted"/>
<protein>
    <submittedName>
        <fullName evidence="2">Uncharacterized protein</fullName>
    </submittedName>
</protein>
<dbReference type="Proteomes" id="UP001331761">
    <property type="component" value="Unassembled WGS sequence"/>
</dbReference>
<keyword evidence="3" id="KW-1185">Reference proteome</keyword>
<feature type="region of interest" description="Disordered" evidence="1">
    <location>
        <begin position="21"/>
        <end position="41"/>
    </location>
</feature>
<name>A0AAN8F3E3_TRICO</name>
<gene>
    <name evidence="2" type="ORF">GCK32_010274</name>
</gene>
<evidence type="ECO:0000256" key="1">
    <source>
        <dbReference type="SAM" id="MobiDB-lite"/>
    </source>
</evidence>
<sequence>PSNSFGSMPIFVNYDRGSTAGLEESSHRKMGQRQSEFLDFT</sequence>
<organism evidence="2 3">
    <name type="scientific">Trichostrongylus colubriformis</name>
    <name type="common">Black scour worm</name>
    <dbReference type="NCBI Taxonomy" id="6319"/>
    <lineage>
        <taxon>Eukaryota</taxon>
        <taxon>Metazoa</taxon>
        <taxon>Ecdysozoa</taxon>
        <taxon>Nematoda</taxon>
        <taxon>Chromadorea</taxon>
        <taxon>Rhabditida</taxon>
        <taxon>Rhabditina</taxon>
        <taxon>Rhabditomorpha</taxon>
        <taxon>Strongyloidea</taxon>
        <taxon>Trichostrongylidae</taxon>
        <taxon>Trichostrongylus</taxon>
    </lineage>
</organism>
<evidence type="ECO:0000313" key="2">
    <source>
        <dbReference type="EMBL" id="KAK5972651.1"/>
    </source>
</evidence>